<organism evidence="2 3">
    <name type="scientific">Batillaria attramentaria</name>
    <dbReference type="NCBI Taxonomy" id="370345"/>
    <lineage>
        <taxon>Eukaryota</taxon>
        <taxon>Metazoa</taxon>
        <taxon>Spiralia</taxon>
        <taxon>Lophotrochozoa</taxon>
        <taxon>Mollusca</taxon>
        <taxon>Gastropoda</taxon>
        <taxon>Caenogastropoda</taxon>
        <taxon>Sorbeoconcha</taxon>
        <taxon>Cerithioidea</taxon>
        <taxon>Batillariidae</taxon>
        <taxon>Batillaria</taxon>
    </lineage>
</organism>
<evidence type="ECO:0000256" key="1">
    <source>
        <dbReference type="SAM" id="MobiDB-lite"/>
    </source>
</evidence>
<proteinExistence type="predicted"/>
<sequence length="140" mass="15191">MGSVQEAEEMLAVSEKVRVFTVPGLSRSEAFLQRQPTRGTSTPLCAGVNGGVRAPKMGSLRLEKETQGPLAGRGDFDYTDKTRREENEQRAVTVVAQVETMVSASELSEDDAHSDSLIARDLVNQQPKGRASSSLYLMCS</sequence>
<accession>A0ABD0L6G4</accession>
<feature type="region of interest" description="Disordered" evidence="1">
    <location>
        <begin position="31"/>
        <end position="50"/>
    </location>
</feature>
<protein>
    <submittedName>
        <fullName evidence="2">Uncharacterized protein</fullName>
    </submittedName>
</protein>
<comment type="caution">
    <text evidence="2">The sequence shown here is derived from an EMBL/GenBank/DDBJ whole genome shotgun (WGS) entry which is preliminary data.</text>
</comment>
<feature type="compositionally biased region" description="Basic and acidic residues" evidence="1">
    <location>
        <begin position="74"/>
        <end position="89"/>
    </location>
</feature>
<name>A0ABD0L6G4_9CAEN</name>
<dbReference type="EMBL" id="JACVVK020000081">
    <property type="protein sequence ID" value="KAK7494634.1"/>
    <property type="molecule type" value="Genomic_DNA"/>
</dbReference>
<reference evidence="2 3" key="1">
    <citation type="journal article" date="2023" name="Sci. Data">
        <title>Genome assembly of the Korean intertidal mud-creeper Batillaria attramentaria.</title>
        <authorList>
            <person name="Patra A.K."/>
            <person name="Ho P.T."/>
            <person name="Jun S."/>
            <person name="Lee S.J."/>
            <person name="Kim Y."/>
            <person name="Won Y.J."/>
        </authorList>
    </citation>
    <scope>NUCLEOTIDE SEQUENCE [LARGE SCALE GENOMIC DNA]</scope>
    <source>
        <strain evidence="2">Wonlab-2016</strain>
    </source>
</reference>
<keyword evidence="3" id="KW-1185">Reference proteome</keyword>
<evidence type="ECO:0000313" key="2">
    <source>
        <dbReference type="EMBL" id="KAK7494634.1"/>
    </source>
</evidence>
<dbReference type="AlphaFoldDB" id="A0ABD0L6G4"/>
<dbReference type="Proteomes" id="UP001519460">
    <property type="component" value="Unassembled WGS sequence"/>
</dbReference>
<feature type="region of interest" description="Disordered" evidence="1">
    <location>
        <begin position="56"/>
        <end position="90"/>
    </location>
</feature>
<gene>
    <name evidence="2" type="ORF">BaRGS_00014032</name>
</gene>
<feature type="compositionally biased region" description="Polar residues" evidence="1">
    <location>
        <begin position="34"/>
        <end position="43"/>
    </location>
</feature>
<evidence type="ECO:0000313" key="3">
    <source>
        <dbReference type="Proteomes" id="UP001519460"/>
    </source>
</evidence>